<dbReference type="EMBL" id="CP039247">
    <property type="protein sequence ID" value="QCB27382.1"/>
    <property type="molecule type" value="Genomic_DNA"/>
</dbReference>
<dbReference type="RefSeq" id="WP_136140270.1">
    <property type="nucleotide sequence ID" value="NZ_CP039247.1"/>
</dbReference>
<protein>
    <submittedName>
        <fullName evidence="1">Uncharacterized protein</fullName>
    </submittedName>
</protein>
<dbReference type="KEGG" id="cee:CENDO_00360"/>
<name>A0A4P7QCV2_9CORY</name>
<accession>A0A4P7QCV2</accession>
<proteinExistence type="predicted"/>
<dbReference type="Proteomes" id="UP000296352">
    <property type="component" value="Chromosome"/>
</dbReference>
<sequence length="62" mass="7529">MTAPVLHRYSPEEARRELERLESRVDGDILEFERRAISYELSPKEMGIWERIAELRWLLNRD</sequence>
<keyword evidence="2" id="KW-1185">Reference proteome</keyword>
<dbReference type="OrthoDB" id="4416874at2"/>
<evidence type="ECO:0000313" key="1">
    <source>
        <dbReference type="EMBL" id="QCB27382.1"/>
    </source>
</evidence>
<evidence type="ECO:0000313" key="2">
    <source>
        <dbReference type="Proteomes" id="UP000296352"/>
    </source>
</evidence>
<dbReference type="AlphaFoldDB" id="A0A4P7QCV2"/>
<reference evidence="1 2" key="1">
    <citation type="submission" date="2019-04" db="EMBL/GenBank/DDBJ databases">
        <title>Corynebacterium endometrii sp. nov., isolated from the uterus of a cow with endometritis.</title>
        <authorList>
            <person name="Ballas P."/>
            <person name="Ruckert C."/>
            <person name="Wagener K."/>
            <person name="Drillich M."/>
            <person name="Kaempfer P."/>
            <person name="Busse H.-J."/>
            <person name="Ehling-Schulz M."/>
        </authorList>
    </citation>
    <scope>NUCLEOTIDE SEQUENCE [LARGE SCALE GENOMIC DNA]</scope>
    <source>
        <strain evidence="1 2">LMM-1653</strain>
    </source>
</reference>
<organism evidence="1 2">
    <name type="scientific">Corynebacterium endometrii</name>
    <dbReference type="NCBI Taxonomy" id="2488819"/>
    <lineage>
        <taxon>Bacteria</taxon>
        <taxon>Bacillati</taxon>
        <taxon>Actinomycetota</taxon>
        <taxon>Actinomycetes</taxon>
        <taxon>Mycobacteriales</taxon>
        <taxon>Corynebacteriaceae</taxon>
        <taxon>Corynebacterium</taxon>
    </lineage>
</organism>
<gene>
    <name evidence="1" type="ORF">CENDO_00360</name>
</gene>